<feature type="domain" description="ASPIC/UnbV" evidence="2">
    <location>
        <begin position="533"/>
        <end position="598"/>
    </location>
</feature>
<dbReference type="Gene3D" id="2.130.10.130">
    <property type="entry name" value="Integrin alpha, N-terminal"/>
    <property type="match status" value="3"/>
</dbReference>
<reference evidence="3 4" key="1">
    <citation type="journal article" date="2016" name="Int. J. Syst. Evol. Microbiol.">
        <title>Panacibacter ginsenosidivorans gen. nov., sp. nov., with ginsenoside converting activity isolated from soil of a ginseng field.</title>
        <authorList>
            <person name="Siddiqi M.Z."/>
            <person name="Muhammad Shafi S."/>
            <person name="Choi K.D."/>
            <person name="Im W.T."/>
        </authorList>
    </citation>
    <scope>NUCLEOTIDE SEQUENCE [LARGE SCALE GENOMIC DNA]</scope>
    <source>
        <strain evidence="3 4">Gsoil1550</strain>
    </source>
</reference>
<dbReference type="SUPFAM" id="SSF69318">
    <property type="entry name" value="Integrin alpha N-terminal domain"/>
    <property type="match status" value="3"/>
</dbReference>
<dbReference type="AlphaFoldDB" id="A0A5B8VI09"/>
<organism evidence="3 4">
    <name type="scientific">Panacibacter ginsenosidivorans</name>
    <dbReference type="NCBI Taxonomy" id="1813871"/>
    <lineage>
        <taxon>Bacteria</taxon>
        <taxon>Pseudomonadati</taxon>
        <taxon>Bacteroidota</taxon>
        <taxon>Chitinophagia</taxon>
        <taxon>Chitinophagales</taxon>
        <taxon>Chitinophagaceae</taxon>
        <taxon>Panacibacter</taxon>
    </lineage>
</organism>
<dbReference type="PANTHER" id="PTHR16026:SF0">
    <property type="entry name" value="CARTILAGE ACIDIC PROTEIN 1"/>
    <property type="match status" value="1"/>
</dbReference>
<accession>A0A5B8VI09</accession>
<evidence type="ECO:0000256" key="1">
    <source>
        <dbReference type="ARBA" id="ARBA00022729"/>
    </source>
</evidence>
<dbReference type="OrthoDB" id="600363at2"/>
<protein>
    <submittedName>
        <fullName evidence="3">CRTAC1 family protein</fullName>
    </submittedName>
</protein>
<dbReference type="InterPro" id="IPR027039">
    <property type="entry name" value="Crtac1"/>
</dbReference>
<sequence>MSIKIIVHFFLFFFITFFWACGKKGNAAIPLFQLQTNTGIDFINNVQNERDFNIFTYRNFYNGGGVAIGDINNDGLADIFFTANMSTNKLYLNKGNFQFEDISAKAGIQQLHQWSTGVVMVDVNNDHWLDIFVCNAGYENNQVPECKLFINNHDLTFTDSAAAYGLTNRGGYTTHAAFFDYDLDGDLDCFIINNSFIPVNTLNYANKRDLRAKDWPVADFLKGGGDHLYRNDNGKYVDVSEKAGIHGSLISFGLGVTVGDVNGDHYPDVYVSNDFFERDYLYINQKNGTFHDDIENWVQHSSLASMGADIGDINNDGYPDIFTTDMLPSDDYRLKTTSSFDNIDVYRLKEKSGFYHQFMQNTLQLNNGNDKFSEIAHYSGVAASDWSWGGIFFDADNDGNNDLFVCNGIYHDVTNQDFIDFFANDVMQKMALTGKKEQVDTIINKMPSVPIPNKAFSNNGDLTFSDSTDEWGLAQPSFSNGSAYGDLDNDGDLDLVVNNVNEKAFVYKNNGDKLHRNNYLEIKLEGTAKNTFAIGSAILVYAGKDILTREVMPSRGFQSSVDYKTVIGLGNKKPDSLQIIWPDLSITTINNPTLNKILSIRYNDTTARYTTIHTGPRKSSNSVALLQPVVQNFEKHTENDYIDFYEERNIPFMLSKEGPKAAIGDVNGDGLSDIFIGGTAGNPGQIYLQSAKGFVKKEEEDFKRYAMFEDIAAFFFDCDGDGDLDLFVGSGGNDHPVGRLEMQNRLYRNDGKGNFTADSKALPASGMNNATVVAADFDGDGDVDLFVGSRSIPQNYGPSPYSFIYINDGKGMFTDIAKTKNPDIANIGLVTGAIWADVTGDKKEDLIIVGEWMNPRIFSFTGDHFTEIKTNLSDMFGLWQAVAAADLDGDGDMDIVLGNIGENFYLKPNNNNPVKLWINDFDNNGTVDKILTRSVNGKDVTVFLKKDVTDQIPSLRKNNLRYEEFADKSFQQLFAPEVLQKTAVKQFNYPSSCIAYNEGNGKFKITALPQQVQFSSVNAILCTDINNDDKSDIIIGGNKFGFQPQFGRLDASYGSVLKNNGNENFSYLEYAESGLQLDGQVRDIKLINIKGEKNILFLRNDDYPALYKAGSFK</sequence>
<dbReference type="EMBL" id="CP042435">
    <property type="protein sequence ID" value="QEC70246.1"/>
    <property type="molecule type" value="Genomic_DNA"/>
</dbReference>
<dbReference type="Proteomes" id="UP000321533">
    <property type="component" value="Chromosome"/>
</dbReference>
<dbReference type="InterPro" id="IPR013517">
    <property type="entry name" value="FG-GAP"/>
</dbReference>
<dbReference type="KEGG" id="pgin:FRZ67_15375"/>
<evidence type="ECO:0000259" key="2">
    <source>
        <dbReference type="Pfam" id="PF07593"/>
    </source>
</evidence>
<proteinExistence type="predicted"/>
<dbReference type="Pfam" id="PF07593">
    <property type="entry name" value="UnbV_ASPIC"/>
    <property type="match status" value="1"/>
</dbReference>
<evidence type="ECO:0000313" key="4">
    <source>
        <dbReference type="Proteomes" id="UP000321533"/>
    </source>
</evidence>
<dbReference type="InterPro" id="IPR011519">
    <property type="entry name" value="UnbV_ASPIC"/>
</dbReference>
<evidence type="ECO:0000313" key="3">
    <source>
        <dbReference type="EMBL" id="QEC70246.1"/>
    </source>
</evidence>
<keyword evidence="4" id="KW-1185">Reference proteome</keyword>
<dbReference type="InterPro" id="IPR028994">
    <property type="entry name" value="Integrin_alpha_N"/>
</dbReference>
<gene>
    <name evidence="3" type="ORF">FRZ67_15375</name>
</gene>
<dbReference type="Pfam" id="PF13517">
    <property type="entry name" value="FG-GAP_3"/>
    <property type="match status" value="4"/>
</dbReference>
<keyword evidence="1" id="KW-0732">Signal</keyword>
<name>A0A5B8VI09_9BACT</name>
<dbReference type="PANTHER" id="PTHR16026">
    <property type="entry name" value="CARTILAGE ACIDIC PROTEIN 1"/>
    <property type="match status" value="1"/>
</dbReference>